<comment type="caution">
    <text evidence="2">The sequence shown here is derived from an EMBL/GenBank/DDBJ whole genome shotgun (WGS) entry which is preliminary data.</text>
</comment>
<dbReference type="PANTHER" id="PTHR45527:SF1">
    <property type="entry name" value="FATTY ACID SYNTHASE"/>
    <property type="match status" value="1"/>
</dbReference>
<dbReference type="SUPFAM" id="SSF56801">
    <property type="entry name" value="Acetyl-CoA synthetase-like"/>
    <property type="match status" value="1"/>
</dbReference>
<dbReference type="PANTHER" id="PTHR45527">
    <property type="entry name" value="NONRIBOSOMAL PEPTIDE SYNTHETASE"/>
    <property type="match status" value="1"/>
</dbReference>
<feature type="non-terminal residue" evidence="2">
    <location>
        <position position="1"/>
    </location>
</feature>
<evidence type="ECO:0000259" key="1">
    <source>
        <dbReference type="Pfam" id="PF00501"/>
    </source>
</evidence>
<proteinExistence type="predicted"/>
<dbReference type="Gene3D" id="3.40.50.980">
    <property type="match status" value="2"/>
</dbReference>
<protein>
    <recommendedName>
        <fullName evidence="1">AMP-dependent synthetase/ligase domain-containing protein</fullName>
    </recommendedName>
</protein>
<dbReference type="PROSITE" id="PS00455">
    <property type="entry name" value="AMP_BINDING"/>
    <property type="match status" value="1"/>
</dbReference>
<dbReference type="OrthoDB" id="10253115at2759"/>
<dbReference type="AlphaFoldDB" id="A0A9P6LTI8"/>
<gene>
    <name evidence="2" type="ORF">BGZ70_006102</name>
</gene>
<organism evidence="2 3">
    <name type="scientific">Mortierella alpina</name>
    <name type="common">Oleaginous fungus</name>
    <name type="synonym">Mortierella renispora</name>
    <dbReference type="NCBI Taxonomy" id="64518"/>
    <lineage>
        <taxon>Eukaryota</taxon>
        <taxon>Fungi</taxon>
        <taxon>Fungi incertae sedis</taxon>
        <taxon>Mucoromycota</taxon>
        <taxon>Mortierellomycotina</taxon>
        <taxon>Mortierellomycetes</taxon>
        <taxon>Mortierellales</taxon>
        <taxon>Mortierellaceae</taxon>
        <taxon>Mortierella</taxon>
    </lineage>
</organism>
<dbReference type="InterPro" id="IPR020845">
    <property type="entry name" value="AMP-binding_CS"/>
</dbReference>
<evidence type="ECO:0000313" key="2">
    <source>
        <dbReference type="EMBL" id="KAF9942698.1"/>
    </source>
</evidence>
<reference evidence="2" key="1">
    <citation type="journal article" date="2020" name="Fungal Divers.">
        <title>Resolving the Mortierellaceae phylogeny through synthesis of multi-gene phylogenetics and phylogenomics.</title>
        <authorList>
            <person name="Vandepol N."/>
            <person name="Liber J."/>
            <person name="Desiro A."/>
            <person name="Na H."/>
            <person name="Kennedy M."/>
            <person name="Barry K."/>
            <person name="Grigoriev I.V."/>
            <person name="Miller A.N."/>
            <person name="O'Donnell K."/>
            <person name="Stajich J.E."/>
            <person name="Bonito G."/>
        </authorList>
    </citation>
    <scope>NUCLEOTIDE SEQUENCE</scope>
    <source>
        <strain evidence="2">CK1249</strain>
    </source>
</reference>
<sequence length="117" mass="12682">MITDESTDVPAEIQLNVLRISPNQSSIEQGQDNFEHPGTSSLETAYVMYTSGSTGRPKGVMIPHRVIVRLSVKSGYADIGIDDRVAFAANPTFDVSAFDVWLPLLGGACIVIIDRET</sequence>
<dbReference type="GO" id="GO:0005829">
    <property type="term" value="C:cytosol"/>
    <property type="evidence" value="ECO:0007669"/>
    <property type="project" value="TreeGrafter"/>
</dbReference>
<dbReference type="Proteomes" id="UP000738359">
    <property type="component" value="Unassembled WGS sequence"/>
</dbReference>
<dbReference type="GO" id="GO:0043041">
    <property type="term" value="P:amino acid activation for nonribosomal peptide biosynthetic process"/>
    <property type="evidence" value="ECO:0007669"/>
    <property type="project" value="TreeGrafter"/>
</dbReference>
<evidence type="ECO:0000313" key="3">
    <source>
        <dbReference type="Proteomes" id="UP000738359"/>
    </source>
</evidence>
<dbReference type="InterPro" id="IPR000873">
    <property type="entry name" value="AMP-dep_synth/lig_dom"/>
</dbReference>
<name>A0A9P6LTI8_MORAP</name>
<dbReference type="EMBL" id="JAAAHY010003364">
    <property type="protein sequence ID" value="KAF9942698.1"/>
    <property type="molecule type" value="Genomic_DNA"/>
</dbReference>
<dbReference type="GO" id="GO:0044550">
    <property type="term" value="P:secondary metabolite biosynthetic process"/>
    <property type="evidence" value="ECO:0007669"/>
    <property type="project" value="TreeGrafter"/>
</dbReference>
<dbReference type="GO" id="GO:0031177">
    <property type="term" value="F:phosphopantetheine binding"/>
    <property type="evidence" value="ECO:0007669"/>
    <property type="project" value="TreeGrafter"/>
</dbReference>
<dbReference type="PRINTS" id="PR00154">
    <property type="entry name" value="AMPBINDING"/>
</dbReference>
<dbReference type="InterPro" id="IPR020459">
    <property type="entry name" value="AMP-binding"/>
</dbReference>
<accession>A0A9P6LTI8</accession>
<feature type="domain" description="AMP-dependent synthetase/ligase" evidence="1">
    <location>
        <begin position="28"/>
        <end position="116"/>
    </location>
</feature>
<feature type="non-terminal residue" evidence="2">
    <location>
        <position position="117"/>
    </location>
</feature>
<dbReference type="Pfam" id="PF00501">
    <property type="entry name" value="AMP-binding"/>
    <property type="match status" value="1"/>
</dbReference>
<keyword evidence="3" id="KW-1185">Reference proteome</keyword>